<name>A0A9P6E4M1_9AGAR</name>
<gene>
    <name evidence="2" type="ORF">CPB83DRAFT_899612</name>
</gene>
<dbReference type="Proteomes" id="UP000807306">
    <property type="component" value="Unassembled WGS sequence"/>
</dbReference>
<dbReference type="AlphaFoldDB" id="A0A9P6E4M1"/>
<comment type="caution">
    <text evidence="2">The sequence shown here is derived from an EMBL/GenBank/DDBJ whole genome shotgun (WGS) entry which is preliminary data.</text>
</comment>
<proteinExistence type="predicted"/>
<accession>A0A9P6E4M1</accession>
<protein>
    <recommendedName>
        <fullName evidence="4">JmjC domain-containing protein</fullName>
    </recommendedName>
</protein>
<feature type="region of interest" description="Disordered" evidence="1">
    <location>
        <begin position="276"/>
        <end position="363"/>
    </location>
</feature>
<evidence type="ECO:0000313" key="2">
    <source>
        <dbReference type="EMBL" id="KAF9522476.1"/>
    </source>
</evidence>
<dbReference type="OrthoDB" id="3070967at2759"/>
<sequence length="1034" mass="114789">MIALVEQLSPPSPCNRGGSRSSLSSEPMCFHQVMDVQGILLKFRKTLERQEKRAQIPGRNPAATIANSLLALNAKEEKNEILRNLLSASMHLALMLAHPFKSNETPQLLAPDSSAFSLSVTQSPEDQGLGVDSLHSAIYEEDFQTIRTFLGSVDLDLAQRPLQAALSMSPLYLLVPNNLQTNKLGRQAMFKAFLAVGNSKHPLLTRIECIIWRTVLDIARGAEKPLDAGKQLLRHLPWEEIEKLDNAPGDMFFRPNSPDDSDSPSIFEAEQVALSLQSTQESQHMEPAAALVASPSNEDQEMADAHPAEPPSATGLDLRVTRSATKTKPPSSDLVAQAKEISDASKLNKKKKKKKVSGDGEEEKRLVKKPKIFSTVKAYVEMLGSKNCPIIIDEEPTSNIIDWRKQFGKQVTKRLPPEGSGLNDRHTGKHIYVWNTDRERVRLLPKFHDAQFAQDDERLRTLVIHASKIFIDGRPLLAANLGKSCFVLIPSQQYRQMTSINFATILATKILIVSGVDHFPLASFDRESIATVGNLASVVSIIDFSHPAGRSQEERMRAGEIRNVFTENSDAPSSRSLLIERIPLPYGEMRTLRFASDAVAWWGTSGSVFPATDNIPFALLRWGAISTGNVINNLTIDGNGCATFIDVCAGELVLIVGIGAEETFNSIGTFLNCGFDPQKVPQFFDLETILVSQGSRIIIPPNTVHAVYMPRPSVALYGHFYITAALRQTLTAMVHSSVLGSRASRDNNPEARMMLRRMMHFMHQTIVSQNGTVNESDRAHIPDLSCDTDSKVKNSEVMNFLSLCVLNILSNTLDPRTYMPLSPRVGGSSTEDWDRLRASHDVNSISPAEREEMCLARAVALASLDWFKTSFTVNSLALNDSNEEYGFSIIFLLSVCRSLLRYKYIAERHGIIALGTWFEVTDQVINVIDIHEDLAAAWDALEINEPWQTSDLNVPPKPTLEYCTLENPELEFEWQSESIFPEAFLEAVICAVPNQTNGRGEVMSTRGKTKFDLAFSEWNHRQQVSTALIVSENI</sequence>
<keyword evidence="3" id="KW-1185">Reference proteome</keyword>
<evidence type="ECO:0000256" key="1">
    <source>
        <dbReference type="SAM" id="MobiDB-lite"/>
    </source>
</evidence>
<evidence type="ECO:0008006" key="4">
    <source>
        <dbReference type="Google" id="ProtNLM"/>
    </source>
</evidence>
<organism evidence="2 3">
    <name type="scientific">Crepidotus variabilis</name>
    <dbReference type="NCBI Taxonomy" id="179855"/>
    <lineage>
        <taxon>Eukaryota</taxon>
        <taxon>Fungi</taxon>
        <taxon>Dikarya</taxon>
        <taxon>Basidiomycota</taxon>
        <taxon>Agaricomycotina</taxon>
        <taxon>Agaricomycetes</taxon>
        <taxon>Agaricomycetidae</taxon>
        <taxon>Agaricales</taxon>
        <taxon>Agaricineae</taxon>
        <taxon>Crepidotaceae</taxon>
        <taxon>Crepidotus</taxon>
    </lineage>
</organism>
<reference evidence="2" key="1">
    <citation type="submission" date="2020-11" db="EMBL/GenBank/DDBJ databases">
        <authorList>
            <consortium name="DOE Joint Genome Institute"/>
            <person name="Ahrendt S."/>
            <person name="Riley R."/>
            <person name="Andreopoulos W."/>
            <person name="Labutti K."/>
            <person name="Pangilinan J."/>
            <person name="Ruiz-Duenas F.J."/>
            <person name="Barrasa J.M."/>
            <person name="Sanchez-Garcia M."/>
            <person name="Camarero S."/>
            <person name="Miyauchi S."/>
            <person name="Serrano A."/>
            <person name="Linde D."/>
            <person name="Babiker R."/>
            <person name="Drula E."/>
            <person name="Ayuso-Fernandez I."/>
            <person name="Pacheco R."/>
            <person name="Padilla G."/>
            <person name="Ferreira P."/>
            <person name="Barriuso J."/>
            <person name="Kellner H."/>
            <person name="Castanera R."/>
            <person name="Alfaro M."/>
            <person name="Ramirez L."/>
            <person name="Pisabarro A.G."/>
            <person name="Kuo A."/>
            <person name="Tritt A."/>
            <person name="Lipzen A."/>
            <person name="He G."/>
            <person name="Yan M."/>
            <person name="Ng V."/>
            <person name="Cullen D."/>
            <person name="Martin F."/>
            <person name="Rosso M.-N."/>
            <person name="Henrissat B."/>
            <person name="Hibbett D."/>
            <person name="Martinez A.T."/>
            <person name="Grigoriev I.V."/>
        </authorList>
    </citation>
    <scope>NUCLEOTIDE SEQUENCE</scope>
    <source>
        <strain evidence="2">CBS 506.95</strain>
    </source>
</reference>
<dbReference type="EMBL" id="MU157944">
    <property type="protein sequence ID" value="KAF9522476.1"/>
    <property type="molecule type" value="Genomic_DNA"/>
</dbReference>
<evidence type="ECO:0000313" key="3">
    <source>
        <dbReference type="Proteomes" id="UP000807306"/>
    </source>
</evidence>